<dbReference type="AlphaFoldDB" id="A0A1D1W1B8"/>
<protein>
    <recommendedName>
        <fullName evidence="4">Transposase IS30-like HTH domain-containing protein</fullName>
    </recommendedName>
</protein>
<evidence type="ECO:0000313" key="2">
    <source>
        <dbReference type="EMBL" id="GAV05134.1"/>
    </source>
</evidence>
<dbReference type="EMBL" id="BDGG01000011">
    <property type="protein sequence ID" value="GAV05134.1"/>
    <property type="molecule type" value="Genomic_DNA"/>
</dbReference>
<dbReference type="InterPro" id="IPR001387">
    <property type="entry name" value="Cro/C1-type_HTH"/>
</dbReference>
<dbReference type="InterPro" id="IPR010982">
    <property type="entry name" value="Lambda_DNA-bd_dom_sf"/>
</dbReference>
<dbReference type="Proteomes" id="UP000186922">
    <property type="component" value="Unassembled WGS sequence"/>
</dbReference>
<evidence type="ECO:0000313" key="3">
    <source>
        <dbReference type="Proteomes" id="UP000186922"/>
    </source>
</evidence>
<name>A0A1D1W1B8_RAMVA</name>
<dbReference type="Gene3D" id="1.10.10.10">
    <property type="entry name" value="Winged helix-like DNA-binding domain superfamily/Winged helix DNA-binding domain"/>
    <property type="match status" value="1"/>
</dbReference>
<dbReference type="CDD" id="cd00093">
    <property type="entry name" value="HTH_XRE"/>
    <property type="match status" value="1"/>
</dbReference>
<keyword evidence="3" id="KW-1185">Reference proteome</keyword>
<gene>
    <name evidence="2" type="primary">RvY_15310-1</name>
    <name evidence="2" type="synonym">RvY_15310.1</name>
    <name evidence="2" type="ORF">RvY_15310</name>
</gene>
<feature type="region of interest" description="Disordered" evidence="1">
    <location>
        <begin position="124"/>
        <end position="146"/>
    </location>
</feature>
<dbReference type="GO" id="GO:0003677">
    <property type="term" value="F:DNA binding"/>
    <property type="evidence" value="ECO:0007669"/>
    <property type="project" value="InterPro"/>
</dbReference>
<dbReference type="InterPro" id="IPR036388">
    <property type="entry name" value="WH-like_DNA-bd_sf"/>
</dbReference>
<accession>A0A1D1W1B8</accession>
<comment type="caution">
    <text evidence="2">The sequence shown here is derived from an EMBL/GenBank/DDBJ whole genome shotgun (WGS) entry which is preliminary data.</text>
</comment>
<evidence type="ECO:0000256" key="1">
    <source>
        <dbReference type="SAM" id="MobiDB-lite"/>
    </source>
</evidence>
<proteinExistence type="predicted"/>
<organism evidence="2 3">
    <name type="scientific">Ramazzottius varieornatus</name>
    <name type="common">Water bear</name>
    <name type="synonym">Tardigrade</name>
    <dbReference type="NCBI Taxonomy" id="947166"/>
    <lineage>
        <taxon>Eukaryota</taxon>
        <taxon>Metazoa</taxon>
        <taxon>Ecdysozoa</taxon>
        <taxon>Tardigrada</taxon>
        <taxon>Eutardigrada</taxon>
        <taxon>Parachela</taxon>
        <taxon>Hypsibioidea</taxon>
        <taxon>Ramazzottiidae</taxon>
        <taxon>Ramazzottius</taxon>
    </lineage>
</organism>
<evidence type="ECO:0008006" key="4">
    <source>
        <dbReference type="Google" id="ProtNLM"/>
    </source>
</evidence>
<sequence length="146" mass="16454">MGSETSSETKAMVVALHGQRLSYKQISEQLLSLGTHIHYKTIGRLIRKEGTDGIGWAKSAKRLPPQNLPSVRTKNTIRKVERAILKKRPDSQRQLARKLGCSRSTVAKIINQDLGLDARKKKKLHHLTDAQKKQSSLVSSEHKKNR</sequence>
<dbReference type="OrthoDB" id="10006939at2759"/>
<dbReference type="SUPFAM" id="SSF47413">
    <property type="entry name" value="lambda repressor-like DNA-binding domains"/>
    <property type="match status" value="1"/>
</dbReference>
<reference evidence="2 3" key="1">
    <citation type="journal article" date="2016" name="Nat. Commun.">
        <title>Extremotolerant tardigrade genome and improved radiotolerance of human cultured cells by tardigrade-unique protein.</title>
        <authorList>
            <person name="Hashimoto T."/>
            <person name="Horikawa D.D."/>
            <person name="Saito Y."/>
            <person name="Kuwahara H."/>
            <person name="Kozuka-Hata H."/>
            <person name="Shin-I T."/>
            <person name="Minakuchi Y."/>
            <person name="Ohishi K."/>
            <person name="Motoyama A."/>
            <person name="Aizu T."/>
            <person name="Enomoto A."/>
            <person name="Kondo K."/>
            <person name="Tanaka S."/>
            <person name="Hara Y."/>
            <person name="Koshikawa S."/>
            <person name="Sagara H."/>
            <person name="Miura T."/>
            <person name="Yokobori S."/>
            <person name="Miyagawa K."/>
            <person name="Suzuki Y."/>
            <person name="Kubo T."/>
            <person name="Oyama M."/>
            <person name="Kohara Y."/>
            <person name="Fujiyama A."/>
            <person name="Arakawa K."/>
            <person name="Katayama T."/>
            <person name="Toyoda A."/>
            <person name="Kunieda T."/>
        </authorList>
    </citation>
    <scope>NUCLEOTIDE SEQUENCE [LARGE SCALE GENOMIC DNA]</scope>
    <source>
        <strain evidence="2 3">YOKOZUNA-1</strain>
    </source>
</reference>